<comment type="caution">
    <text evidence="2">The sequence shown here is derived from an EMBL/GenBank/DDBJ whole genome shotgun (WGS) entry which is preliminary data.</text>
</comment>
<feature type="signal peptide" evidence="1">
    <location>
        <begin position="1"/>
        <end position="16"/>
    </location>
</feature>
<evidence type="ECO:0000313" key="3">
    <source>
        <dbReference type="Proteomes" id="UP001275084"/>
    </source>
</evidence>
<evidence type="ECO:0008006" key="4">
    <source>
        <dbReference type="Google" id="ProtNLM"/>
    </source>
</evidence>
<organism evidence="2 3">
    <name type="scientific">Lasiosphaeria hispida</name>
    <dbReference type="NCBI Taxonomy" id="260671"/>
    <lineage>
        <taxon>Eukaryota</taxon>
        <taxon>Fungi</taxon>
        <taxon>Dikarya</taxon>
        <taxon>Ascomycota</taxon>
        <taxon>Pezizomycotina</taxon>
        <taxon>Sordariomycetes</taxon>
        <taxon>Sordariomycetidae</taxon>
        <taxon>Sordariales</taxon>
        <taxon>Lasiosphaeriaceae</taxon>
        <taxon>Lasiosphaeria</taxon>
    </lineage>
</organism>
<protein>
    <recommendedName>
        <fullName evidence="4">Secreted protein</fullName>
    </recommendedName>
</protein>
<evidence type="ECO:0000256" key="1">
    <source>
        <dbReference type="SAM" id="SignalP"/>
    </source>
</evidence>
<reference evidence="2" key="2">
    <citation type="submission" date="2023-06" db="EMBL/GenBank/DDBJ databases">
        <authorList>
            <consortium name="Lawrence Berkeley National Laboratory"/>
            <person name="Haridas S."/>
            <person name="Hensen N."/>
            <person name="Bonometti L."/>
            <person name="Westerberg I."/>
            <person name="Brannstrom I.O."/>
            <person name="Guillou S."/>
            <person name="Cros-Aarteil S."/>
            <person name="Calhoun S."/>
            <person name="Kuo A."/>
            <person name="Mondo S."/>
            <person name="Pangilinan J."/>
            <person name="Riley R."/>
            <person name="Labutti K."/>
            <person name="Andreopoulos B."/>
            <person name="Lipzen A."/>
            <person name="Chen C."/>
            <person name="Yanf M."/>
            <person name="Daum C."/>
            <person name="Ng V."/>
            <person name="Clum A."/>
            <person name="Steindorff A."/>
            <person name="Ohm R."/>
            <person name="Martin F."/>
            <person name="Silar P."/>
            <person name="Natvig D."/>
            <person name="Lalanne C."/>
            <person name="Gautier V."/>
            <person name="Ament-Velasquez S.L."/>
            <person name="Kruys A."/>
            <person name="Hutchinson M.I."/>
            <person name="Powell A.J."/>
            <person name="Barry K."/>
            <person name="Miller A.N."/>
            <person name="Grigoriev I.V."/>
            <person name="Debuchy R."/>
            <person name="Gladieux P."/>
            <person name="Thoren M.H."/>
            <person name="Johannesson H."/>
        </authorList>
    </citation>
    <scope>NUCLEOTIDE SEQUENCE</scope>
    <source>
        <strain evidence="2">CBS 955.72</strain>
    </source>
</reference>
<evidence type="ECO:0000313" key="2">
    <source>
        <dbReference type="EMBL" id="KAK3359848.1"/>
    </source>
</evidence>
<proteinExistence type="predicted"/>
<keyword evidence="3" id="KW-1185">Reference proteome</keyword>
<dbReference type="Proteomes" id="UP001275084">
    <property type="component" value="Unassembled WGS sequence"/>
</dbReference>
<gene>
    <name evidence="2" type="ORF">B0T25DRAFT_111622</name>
</gene>
<accession>A0AAJ0HRH9</accession>
<feature type="chain" id="PRO_5042583261" description="Secreted protein" evidence="1">
    <location>
        <begin position="17"/>
        <end position="100"/>
    </location>
</feature>
<reference evidence="2" key="1">
    <citation type="journal article" date="2023" name="Mol. Phylogenet. Evol.">
        <title>Genome-scale phylogeny and comparative genomics of the fungal order Sordariales.</title>
        <authorList>
            <person name="Hensen N."/>
            <person name="Bonometti L."/>
            <person name="Westerberg I."/>
            <person name="Brannstrom I.O."/>
            <person name="Guillou S."/>
            <person name="Cros-Aarteil S."/>
            <person name="Calhoun S."/>
            <person name="Haridas S."/>
            <person name="Kuo A."/>
            <person name="Mondo S."/>
            <person name="Pangilinan J."/>
            <person name="Riley R."/>
            <person name="LaButti K."/>
            <person name="Andreopoulos B."/>
            <person name="Lipzen A."/>
            <person name="Chen C."/>
            <person name="Yan M."/>
            <person name="Daum C."/>
            <person name="Ng V."/>
            <person name="Clum A."/>
            <person name="Steindorff A."/>
            <person name="Ohm R.A."/>
            <person name="Martin F."/>
            <person name="Silar P."/>
            <person name="Natvig D.O."/>
            <person name="Lalanne C."/>
            <person name="Gautier V."/>
            <person name="Ament-Velasquez S.L."/>
            <person name="Kruys A."/>
            <person name="Hutchinson M.I."/>
            <person name="Powell A.J."/>
            <person name="Barry K."/>
            <person name="Miller A.N."/>
            <person name="Grigoriev I.V."/>
            <person name="Debuchy R."/>
            <person name="Gladieux P."/>
            <person name="Hiltunen Thoren M."/>
            <person name="Johannesson H."/>
        </authorList>
    </citation>
    <scope>NUCLEOTIDE SEQUENCE</scope>
    <source>
        <strain evidence="2">CBS 955.72</strain>
    </source>
</reference>
<dbReference type="AlphaFoldDB" id="A0AAJ0HRH9"/>
<dbReference type="EMBL" id="JAUIQD010000002">
    <property type="protein sequence ID" value="KAK3359848.1"/>
    <property type="molecule type" value="Genomic_DNA"/>
</dbReference>
<keyword evidence="1" id="KW-0732">Signal</keyword>
<name>A0AAJ0HRH9_9PEZI</name>
<sequence>MWPAMAFGPWRGSLKAVVVVCYSHLDGGHEVAHCKRDKIPRHMWAYAVLALPGVTAPPTQRLKRSNGFRQSGAACPLSLRPSLEYTAAWSWAVARRCLAP</sequence>